<feature type="compositionally biased region" description="Polar residues" evidence="1">
    <location>
        <begin position="168"/>
        <end position="180"/>
    </location>
</feature>
<feature type="compositionally biased region" description="Acidic residues" evidence="1">
    <location>
        <begin position="488"/>
        <end position="511"/>
    </location>
</feature>
<name>A0A077R4P8_9BASI</name>
<dbReference type="EMBL" id="HG529599">
    <property type="protein sequence ID" value="CDI54016.1"/>
    <property type="molecule type" value="Genomic_DNA"/>
</dbReference>
<feature type="compositionally biased region" description="Low complexity" evidence="1">
    <location>
        <begin position="46"/>
        <end position="59"/>
    </location>
</feature>
<feature type="region of interest" description="Disordered" evidence="1">
    <location>
        <begin position="1"/>
        <end position="130"/>
    </location>
</feature>
<feature type="compositionally biased region" description="Low complexity" evidence="1">
    <location>
        <begin position="390"/>
        <end position="417"/>
    </location>
</feature>
<accession>A0A077R4P8</accession>
<protein>
    <submittedName>
        <fullName evidence="2">Uncharacterized protein</fullName>
    </submittedName>
</protein>
<proteinExistence type="predicted"/>
<feature type="region of interest" description="Disordered" evidence="1">
    <location>
        <begin position="470"/>
        <end position="516"/>
    </location>
</feature>
<feature type="compositionally biased region" description="Polar residues" evidence="1">
    <location>
        <begin position="98"/>
        <end position="130"/>
    </location>
</feature>
<feature type="compositionally biased region" description="Polar residues" evidence="1">
    <location>
        <begin position="613"/>
        <end position="624"/>
    </location>
</feature>
<feature type="region of interest" description="Disordered" evidence="1">
    <location>
        <begin position="377"/>
        <end position="424"/>
    </location>
</feature>
<feature type="compositionally biased region" description="Low complexity" evidence="1">
    <location>
        <begin position="183"/>
        <end position="196"/>
    </location>
</feature>
<dbReference type="AlphaFoldDB" id="A0A077R4P8"/>
<reference evidence="2" key="1">
    <citation type="journal article" date="2014" name="Genome Biol. Evol.">
        <title>Gene Loss Rather Than Gene Gain Is Associated with a Host Jump from Monocots to Dicots in the Smut Fungus Melanopsichium pennsylvanicum.</title>
        <authorList>
            <person name="Sharma R."/>
            <person name="Mishra B."/>
            <person name="Runge F."/>
            <person name="Thines M."/>
        </authorList>
    </citation>
    <scope>NUCLEOTIDE SEQUENCE</scope>
    <source>
        <strain evidence="2">4</strain>
    </source>
</reference>
<feature type="compositionally biased region" description="Basic and acidic residues" evidence="1">
    <location>
        <begin position="549"/>
        <end position="561"/>
    </location>
</feature>
<organism evidence="2">
    <name type="scientific">Melanopsichium pennsylvanicum 4</name>
    <dbReference type="NCBI Taxonomy" id="1398559"/>
    <lineage>
        <taxon>Eukaryota</taxon>
        <taxon>Fungi</taxon>
        <taxon>Dikarya</taxon>
        <taxon>Basidiomycota</taxon>
        <taxon>Ustilaginomycotina</taxon>
        <taxon>Ustilaginomycetes</taxon>
        <taxon>Ustilaginales</taxon>
        <taxon>Ustilaginaceae</taxon>
        <taxon>Melanopsichium</taxon>
    </lineage>
</organism>
<dbReference type="PANTHER" id="PTHR38701:SF1">
    <property type="entry name" value="UP-REGULATED DURING SEPTATION PROTEIN 1 DOMAIN-CONTAINING PROTEIN"/>
    <property type="match status" value="1"/>
</dbReference>
<feature type="compositionally biased region" description="Polar residues" evidence="1">
    <location>
        <begin position="22"/>
        <end position="32"/>
    </location>
</feature>
<feature type="region of interest" description="Disordered" evidence="1">
    <location>
        <begin position="536"/>
        <end position="569"/>
    </location>
</feature>
<feature type="compositionally biased region" description="Low complexity" evidence="1">
    <location>
        <begin position="76"/>
        <end position="92"/>
    </location>
</feature>
<feature type="region of interest" description="Disordered" evidence="1">
    <location>
        <begin position="162"/>
        <end position="250"/>
    </location>
</feature>
<evidence type="ECO:0000256" key="1">
    <source>
        <dbReference type="SAM" id="MobiDB-lite"/>
    </source>
</evidence>
<dbReference type="PANTHER" id="PTHR38701">
    <property type="entry name" value="CHROMOSOME 8, WHOLE GENOME SHOTGUN SEQUENCE"/>
    <property type="match status" value="1"/>
</dbReference>
<evidence type="ECO:0000313" key="2">
    <source>
        <dbReference type="EMBL" id="CDI54016.1"/>
    </source>
</evidence>
<sequence length="655" mass="69472">MSQSTPIATTKRKVMGRMDAGTTESPSASVTPNARPRIIRAHHGYSSPSLSSSATSNASRPTPGTSRARVDMSTLASPSSVASSPAMSPSVSRRPKSAVSTTPHTITARLSATSPTVRSTPTFHGRSGSTVGVSAFSYRLAEARADAPADSSLAFLRSSKVRARNDSAEMSASPSATSLGRDSASSQLSASISLRSPALRADQSQFPRPSTPSASARPAPAIPVRHLLSTQRSQEKLDHGVAKRDSRSPSPVLNAAHVAVPGSASSPLLISSKHSMSMSESEPFVPDRQASIPVAWPTTIGRVESTRSINYSNGNNTSADDHSVYAISPSKIRPIGNVGAITRLEAGSAMTTGRASSRSGPVLQRSAMPPSFMDLASASALQRPSAEQRSSFASSTFSVHSTSQPLSPSSETPRSPSEVGEAEEARVHRKLLDLEITNKSLMAINSALEVTKLKQAKEIRELKRRLREGRGISVDPTARDSLGGATSSDEEDLEADSEDDDEFSAQEDPELEAAHQRCKNLVDSMVEQARKAILAEYEEPRGNVGKVLHPAELEEMQREMEQGNDTEADTTIATDLLNASVMLDHSTSKDDDLPSSSSLKFSQDSRIYDESLSAPNGTQQSDTRPSPHGFDSSGLHPNSAYVGNMPPLHGDVSID</sequence>
<feature type="compositionally biased region" description="Polar residues" evidence="1">
    <location>
        <begin position="379"/>
        <end position="389"/>
    </location>
</feature>
<feature type="compositionally biased region" description="Low complexity" evidence="1">
    <location>
        <begin position="207"/>
        <end position="225"/>
    </location>
</feature>
<feature type="region of interest" description="Disordered" evidence="1">
    <location>
        <begin position="583"/>
        <end position="655"/>
    </location>
</feature>
<feature type="compositionally biased region" description="Low complexity" evidence="1">
    <location>
        <begin position="594"/>
        <end position="605"/>
    </location>
</feature>
<feature type="compositionally biased region" description="Basic and acidic residues" evidence="1">
    <location>
        <begin position="233"/>
        <end position="247"/>
    </location>
</feature>